<keyword evidence="5" id="KW-0804">Transcription</keyword>
<evidence type="ECO:0000259" key="8">
    <source>
        <dbReference type="Pfam" id="PF12680"/>
    </source>
</evidence>
<dbReference type="GO" id="GO:0016987">
    <property type="term" value="F:sigma factor activity"/>
    <property type="evidence" value="ECO:0007669"/>
    <property type="project" value="UniProtKB-KW"/>
</dbReference>
<dbReference type="PANTHER" id="PTHR30173:SF36">
    <property type="entry name" value="ECF RNA POLYMERASE SIGMA FACTOR SIGJ"/>
    <property type="match status" value="1"/>
</dbReference>
<dbReference type="EMBL" id="SHLA01000001">
    <property type="protein sequence ID" value="RZU62941.1"/>
    <property type="molecule type" value="Genomic_DNA"/>
</dbReference>
<dbReference type="InterPro" id="IPR032710">
    <property type="entry name" value="NTF2-like_dom_sf"/>
</dbReference>
<organism evidence="9 10">
    <name type="scientific">Zhihengliuella halotolerans</name>
    <dbReference type="NCBI Taxonomy" id="370736"/>
    <lineage>
        <taxon>Bacteria</taxon>
        <taxon>Bacillati</taxon>
        <taxon>Actinomycetota</taxon>
        <taxon>Actinomycetes</taxon>
        <taxon>Micrococcales</taxon>
        <taxon>Micrococcaceae</taxon>
        <taxon>Zhihengliuella</taxon>
    </lineage>
</organism>
<dbReference type="SUPFAM" id="SSF54427">
    <property type="entry name" value="NTF2-like"/>
    <property type="match status" value="1"/>
</dbReference>
<feature type="domain" description="RNA polymerase sigma-70 region 2" evidence="6">
    <location>
        <begin position="17"/>
        <end position="82"/>
    </location>
</feature>
<dbReference type="AlphaFoldDB" id="A0A4Q8AGG3"/>
<keyword evidence="4" id="KW-0731">Sigma factor</keyword>
<proteinExistence type="inferred from homology"/>
<evidence type="ECO:0000256" key="1">
    <source>
        <dbReference type="ARBA" id="ARBA00010641"/>
    </source>
</evidence>
<dbReference type="InterPro" id="IPR052704">
    <property type="entry name" value="ECF_Sigma-70_Domain"/>
</dbReference>
<dbReference type="Pfam" id="PF04542">
    <property type="entry name" value="Sigma70_r2"/>
    <property type="match status" value="1"/>
</dbReference>
<reference evidence="9 10" key="1">
    <citation type="submission" date="2019-02" db="EMBL/GenBank/DDBJ databases">
        <title>Sequencing the genomes of 1000 actinobacteria strains.</title>
        <authorList>
            <person name="Klenk H.-P."/>
        </authorList>
    </citation>
    <scope>NUCLEOTIDE SEQUENCE [LARGE SCALE GENOMIC DNA]</scope>
    <source>
        <strain evidence="9 10">DSM 17364</strain>
    </source>
</reference>
<evidence type="ECO:0000256" key="4">
    <source>
        <dbReference type="ARBA" id="ARBA00023082"/>
    </source>
</evidence>
<accession>A0A4Q8AGG3</accession>
<keyword evidence="10" id="KW-1185">Reference proteome</keyword>
<dbReference type="PANTHER" id="PTHR30173">
    <property type="entry name" value="SIGMA 19 FACTOR"/>
    <property type="match status" value="1"/>
</dbReference>
<dbReference type="InterPro" id="IPR037401">
    <property type="entry name" value="SnoaL-like"/>
</dbReference>
<evidence type="ECO:0000259" key="6">
    <source>
        <dbReference type="Pfam" id="PF04542"/>
    </source>
</evidence>
<keyword evidence="3" id="KW-0805">Transcription regulation</keyword>
<gene>
    <name evidence="9" type="ORF">EV380_2546</name>
</gene>
<comment type="similarity">
    <text evidence="1">Belongs to the sigma-70 factor family. ECF subfamily.</text>
</comment>
<dbReference type="Proteomes" id="UP000292685">
    <property type="component" value="Unassembled WGS sequence"/>
</dbReference>
<evidence type="ECO:0000313" key="9">
    <source>
        <dbReference type="EMBL" id="RZU62941.1"/>
    </source>
</evidence>
<dbReference type="Pfam" id="PF12680">
    <property type="entry name" value="SnoaL_2"/>
    <property type="match status" value="1"/>
</dbReference>
<feature type="domain" description="RNA polymerase sigma factor 70 region 4 type 2" evidence="7">
    <location>
        <begin position="116"/>
        <end position="165"/>
    </location>
</feature>
<dbReference type="InterPro" id="IPR013325">
    <property type="entry name" value="RNA_pol_sigma_r2"/>
</dbReference>
<dbReference type="InterPro" id="IPR036388">
    <property type="entry name" value="WH-like_DNA-bd_sf"/>
</dbReference>
<comment type="caution">
    <text evidence="9">The sequence shown here is derived from an EMBL/GenBank/DDBJ whole genome shotgun (WGS) entry which is preliminary data.</text>
</comment>
<dbReference type="SUPFAM" id="SSF88659">
    <property type="entry name" value="Sigma3 and sigma4 domains of RNA polymerase sigma factors"/>
    <property type="match status" value="1"/>
</dbReference>
<dbReference type="Gene3D" id="1.10.10.10">
    <property type="entry name" value="Winged helix-like DNA-binding domain superfamily/Winged helix DNA-binding domain"/>
    <property type="match status" value="1"/>
</dbReference>
<evidence type="ECO:0000256" key="3">
    <source>
        <dbReference type="ARBA" id="ARBA00023015"/>
    </source>
</evidence>
<dbReference type="GO" id="GO:0006352">
    <property type="term" value="P:DNA-templated transcription initiation"/>
    <property type="evidence" value="ECO:0007669"/>
    <property type="project" value="InterPro"/>
</dbReference>
<name>A0A4Q8AGG3_9MICC</name>
<protein>
    <submittedName>
        <fullName evidence="9">RNA polymerase sigma-70 factor (ECF subfamily)</fullName>
    </submittedName>
</protein>
<comment type="subunit">
    <text evidence="2">Interacts transiently with the RNA polymerase catalytic core formed by RpoA, RpoB, RpoC and RpoZ (2 alpha, 1 beta, 1 beta' and 1 omega subunit) to form the RNA polymerase holoenzyme that can initiate transcription.</text>
</comment>
<sequence length="292" mass="31856">MTSYAPPAPGVRAWADERPRLLGLAYQMLGGLADAEDVLAEVGEQVARMSRPDQDVVRSWPAFLTTLVTRRSIDALRAATRRREDYIGPWLPEPVDTARLPDAEVMDREMLSLGMLHLMEQLSPEGRAAYVLKNGFGMSSPQIAEILDSTPAAVRQVLSRAARRLEPDREPAHEPAAVRMLLAELLDAVSAGDVDRTVSLLTDDVTWWSDGGGRVKAAINPIFGPDRVARFLVGVFADRGGVAVEWRNVNGAPALVLVYDGRSHVLHVEAAAGRVRAIRFVANPDKLARLDG</sequence>
<dbReference type="InterPro" id="IPR013324">
    <property type="entry name" value="RNA_pol_sigma_r3/r4-like"/>
</dbReference>
<dbReference type="InterPro" id="IPR007627">
    <property type="entry name" value="RNA_pol_sigma70_r2"/>
</dbReference>
<dbReference type="Pfam" id="PF08281">
    <property type="entry name" value="Sigma70_r4_2"/>
    <property type="match status" value="1"/>
</dbReference>
<evidence type="ECO:0000256" key="5">
    <source>
        <dbReference type="ARBA" id="ARBA00023163"/>
    </source>
</evidence>
<dbReference type="Gene3D" id="3.10.450.50">
    <property type="match status" value="1"/>
</dbReference>
<evidence type="ECO:0000313" key="10">
    <source>
        <dbReference type="Proteomes" id="UP000292685"/>
    </source>
</evidence>
<dbReference type="Gene3D" id="1.10.1740.10">
    <property type="match status" value="1"/>
</dbReference>
<evidence type="ECO:0000259" key="7">
    <source>
        <dbReference type="Pfam" id="PF08281"/>
    </source>
</evidence>
<evidence type="ECO:0000256" key="2">
    <source>
        <dbReference type="ARBA" id="ARBA00011344"/>
    </source>
</evidence>
<dbReference type="InterPro" id="IPR013249">
    <property type="entry name" value="RNA_pol_sigma70_r4_t2"/>
</dbReference>
<dbReference type="GO" id="GO:0003677">
    <property type="term" value="F:DNA binding"/>
    <property type="evidence" value="ECO:0007669"/>
    <property type="project" value="InterPro"/>
</dbReference>
<dbReference type="RefSeq" id="WP_242607611.1">
    <property type="nucleotide sequence ID" value="NZ_SHLA01000001.1"/>
</dbReference>
<feature type="domain" description="SnoaL-like" evidence="8">
    <location>
        <begin position="184"/>
        <end position="280"/>
    </location>
</feature>
<dbReference type="SUPFAM" id="SSF88946">
    <property type="entry name" value="Sigma2 domain of RNA polymerase sigma factors"/>
    <property type="match status" value="1"/>
</dbReference>